<dbReference type="Pfam" id="PF04542">
    <property type="entry name" value="Sigma70_r2"/>
    <property type="match status" value="1"/>
</dbReference>
<proteinExistence type="predicted"/>
<reference evidence="1 2" key="1">
    <citation type="journal article" date="2016" name="Genome Announc.">
        <title>Complete Genome Sequences of Aerococcus christensenii CCUG 28831T, Aerococcus sanguinicola CCUG 43001T, Aerococcus urinae CCUG 36881T, Aerococcus urinaeequi CCUG 28094T, Aerococcus urinaehominis CCUG 42038 BT, and Aerococcus viridans CCUG 4311T.</title>
        <authorList>
            <person name="Carkaci D."/>
            <person name="Dargis R."/>
            <person name="Nielsen X.C."/>
            <person name="Skovgaard O."/>
            <person name="Fuursted K."/>
            <person name="Christensen J.J."/>
        </authorList>
    </citation>
    <scope>NUCLEOTIDE SEQUENCE [LARGE SCALE GENOMIC DNA]</scope>
    <source>
        <strain evidence="1 2">CCUG42038B</strain>
    </source>
</reference>
<gene>
    <name evidence="1" type="ORF">AWM75_04675</name>
</gene>
<dbReference type="Proteomes" id="UP000062260">
    <property type="component" value="Chromosome"/>
</dbReference>
<dbReference type="KEGG" id="auh:AWM75_04675"/>
<dbReference type="OrthoDB" id="3190733at2"/>
<dbReference type="EMBL" id="CP014163">
    <property type="protein sequence ID" value="AMB99337.1"/>
    <property type="molecule type" value="Genomic_DNA"/>
</dbReference>
<accession>A0A0X8FMF7</accession>
<dbReference type="STRING" id="128944.AWM75_04675"/>
<keyword evidence="2" id="KW-1185">Reference proteome</keyword>
<dbReference type="GO" id="GO:0006352">
    <property type="term" value="P:DNA-templated transcription initiation"/>
    <property type="evidence" value="ECO:0007669"/>
    <property type="project" value="InterPro"/>
</dbReference>
<evidence type="ECO:0000313" key="1">
    <source>
        <dbReference type="EMBL" id="AMB99337.1"/>
    </source>
</evidence>
<dbReference type="GO" id="GO:0003700">
    <property type="term" value="F:DNA-binding transcription factor activity"/>
    <property type="evidence" value="ECO:0007669"/>
    <property type="project" value="InterPro"/>
</dbReference>
<dbReference type="RefSeq" id="WP_067978865.1">
    <property type="nucleotide sequence ID" value="NZ_CP014163.1"/>
</dbReference>
<reference evidence="2" key="2">
    <citation type="submission" date="2016-01" db="EMBL/GenBank/DDBJ databases">
        <title>Six Aerococcus type strain genome sequencing and assembly using PacBio and Illumina Hiseq.</title>
        <authorList>
            <person name="Carkaci D."/>
            <person name="Dargis R."/>
            <person name="Nielsen X.C."/>
            <person name="Skovgaard O."/>
            <person name="Fuursted K."/>
            <person name="Christensen J.J."/>
        </authorList>
    </citation>
    <scope>NUCLEOTIDE SEQUENCE [LARGE SCALE GENOMIC DNA]</scope>
    <source>
        <strain evidence="2">CCUG42038B</strain>
    </source>
</reference>
<name>A0A0X8FMF7_9LACT</name>
<dbReference type="Gene3D" id="1.10.1740.10">
    <property type="match status" value="1"/>
</dbReference>
<dbReference type="SUPFAM" id="SSF88946">
    <property type="entry name" value="Sigma2 domain of RNA polymerase sigma factors"/>
    <property type="match status" value="1"/>
</dbReference>
<dbReference type="InterPro" id="IPR007627">
    <property type="entry name" value="RNA_pol_sigma70_r2"/>
</dbReference>
<organism evidence="1 2">
    <name type="scientific">Aerococcus urinaehominis</name>
    <dbReference type="NCBI Taxonomy" id="128944"/>
    <lineage>
        <taxon>Bacteria</taxon>
        <taxon>Bacillati</taxon>
        <taxon>Bacillota</taxon>
        <taxon>Bacilli</taxon>
        <taxon>Lactobacillales</taxon>
        <taxon>Aerococcaceae</taxon>
        <taxon>Aerococcus</taxon>
    </lineage>
</organism>
<dbReference type="AlphaFoldDB" id="A0A0X8FMF7"/>
<dbReference type="InterPro" id="IPR013325">
    <property type="entry name" value="RNA_pol_sigma_r2"/>
</dbReference>
<sequence>MEQDINQLIADHYGFIIKTVSETSNRYVRIGDDDSFSIGLLAFQEAYEKYDDTKGPFLAFAKLVIRSRVIDYLRKENRQPNHDSLEDIQEAGGQFVKSTILCKL</sequence>
<evidence type="ECO:0000313" key="2">
    <source>
        <dbReference type="Proteomes" id="UP000062260"/>
    </source>
</evidence>
<protein>
    <submittedName>
        <fullName evidence="1">Uncharacterized protein</fullName>
    </submittedName>
</protein>